<evidence type="ECO:0000259" key="7">
    <source>
        <dbReference type="Pfam" id="PF24986"/>
    </source>
</evidence>
<name>A0A1N6QLJ7_9FLAO</name>
<dbReference type="GO" id="GO:0006364">
    <property type="term" value="P:rRNA processing"/>
    <property type="evidence" value="ECO:0007669"/>
    <property type="project" value="UniProtKB-UniRule"/>
</dbReference>
<protein>
    <recommendedName>
        <fullName evidence="5">Ribosome maturation factor RimM</fullName>
    </recommendedName>
</protein>
<comment type="function">
    <text evidence="5">An accessory protein needed during the final step in the assembly of 30S ribosomal subunit, possibly for assembly of the head region. Essential for efficient processing of 16S rRNA. May be needed both before and after RbfA during the maturation of 16S rRNA. It has affinity for free ribosomal 30S subunits but not for 70S ribosomes.</text>
</comment>
<evidence type="ECO:0000313" key="9">
    <source>
        <dbReference type="Proteomes" id="UP000186953"/>
    </source>
</evidence>
<dbReference type="STRING" id="228959.SAMN05421797_101935"/>
<accession>A0A1N6QLJ7</accession>
<dbReference type="PANTHER" id="PTHR33692">
    <property type="entry name" value="RIBOSOME MATURATION FACTOR RIMM"/>
    <property type="match status" value="1"/>
</dbReference>
<evidence type="ECO:0000256" key="4">
    <source>
        <dbReference type="ARBA" id="ARBA00023186"/>
    </source>
</evidence>
<dbReference type="GO" id="GO:0042274">
    <property type="term" value="P:ribosomal small subunit biogenesis"/>
    <property type="evidence" value="ECO:0007669"/>
    <property type="project" value="UniProtKB-UniRule"/>
</dbReference>
<dbReference type="GO" id="GO:0005737">
    <property type="term" value="C:cytoplasm"/>
    <property type="evidence" value="ECO:0007669"/>
    <property type="project" value="UniProtKB-SubCell"/>
</dbReference>
<dbReference type="RefSeq" id="WP_076547116.1">
    <property type="nucleotide sequence ID" value="NZ_FTMA01000001.1"/>
</dbReference>
<evidence type="ECO:0000256" key="3">
    <source>
        <dbReference type="ARBA" id="ARBA00022552"/>
    </source>
</evidence>
<keyword evidence="2 5" id="KW-0690">Ribosome biogenesis</keyword>
<evidence type="ECO:0000256" key="5">
    <source>
        <dbReference type="HAMAP-Rule" id="MF_00014"/>
    </source>
</evidence>
<sequence>MRKEDCFYLGNVVSKYSFKGEVLVKLDTDDPEIYENMESVFVSLGNNLVPFFIKRCRLHKSNLLRIDFEEVKSESDADRIMKSGLYLPLTMLPKLTGNKFYYHEIIGFNMIDSVHGDIGIVQSVNDTTAQALFEVEKDGTQLLIPVSDDIITKVDRENKSIFVSTPEGLVDLYLS</sequence>
<dbReference type="Gene3D" id="2.30.30.240">
    <property type="entry name" value="PRC-barrel domain"/>
    <property type="match status" value="1"/>
</dbReference>
<keyword evidence="4 5" id="KW-0143">Chaperone</keyword>
<feature type="domain" description="RimM N-terminal" evidence="6">
    <location>
        <begin position="9"/>
        <end position="88"/>
    </location>
</feature>
<dbReference type="PANTHER" id="PTHR33692:SF1">
    <property type="entry name" value="RIBOSOME MATURATION FACTOR RIMM"/>
    <property type="match status" value="1"/>
</dbReference>
<comment type="domain">
    <text evidence="5">The PRC barrel domain binds ribosomal protein uS19.</text>
</comment>
<dbReference type="Gene3D" id="2.40.30.60">
    <property type="entry name" value="RimM"/>
    <property type="match status" value="1"/>
</dbReference>
<reference evidence="9" key="1">
    <citation type="submission" date="2017-01" db="EMBL/GenBank/DDBJ databases">
        <authorList>
            <person name="Varghese N."/>
            <person name="Submissions S."/>
        </authorList>
    </citation>
    <scope>NUCLEOTIDE SEQUENCE [LARGE SCALE GENOMIC DNA]</scope>
    <source>
        <strain evidence="9">DSM 15366</strain>
    </source>
</reference>
<organism evidence="8 9">
    <name type="scientific">Maribacter ulvicola</name>
    <dbReference type="NCBI Taxonomy" id="228959"/>
    <lineage>
        <taxon>Bacteria</taxon>
        <taxon>Pseudomonadati</taxon>
        <taxon>Bacteroidota</taxon>
        <taxon>Flavobacteriia</taxon>
        <taxon>Flavobacteriales</taxon>
        <taxon>Flavobacteriaceae</taxon>
        <taxon>Maribacter</taxon>
    </lineage>
</organism>
<dbReference type="GO" id="GO:0005840">
    <property type="term" value="C:ribosome"/>
    <property type="evidence" value="ECO:0007669"/>
    <property type="project" value="InterPro"/>
</dbReference>
<dbReference type="Pfam" id="PF01782">
    <property type="entry name" value="RimM"/>
    <property type="match status" value="1"/>
</dbReference>
<dbReference type="InterPro" id="IPR036976">
    <property type="entry name" value="RimM_N_sf"/>
</dbReference>
<evidence type="ECO:0000256" key="1">
    <source>
        <dbReference type="ARBA" id="ARBA00022490"/>
    </source>
</evidence>
<dbReference type="InterPro" id="IPR011033">
    <property type="entry name" value="PRC_barrel-like_sf"/>
</dbReference>
<comment type="subcellular location">
    <subcellularLocation>
        <location evidence="5">Cytoplasm</location>
    </subcellularLocation>
</comment>
<comment type="subunit">
    <text evidence="5">Binds ribosomal protein uS19.</text>
</comment>
<proteinExistence type="inferred from homology"/>
<gene>
    <name evidence="5" type="primary">rimM</name>
    <name evidence="8" type="ORF">SAMN05421797_101935</name>
</gene>
<dbReference type="InterPro" id="IPR009000">
    <property type="entry name" value="Transl_B-barrel_sf"/>
</dbReference>
<evidence type="ECO:0000313" key="8">
    <source>
        <dbReference type="EMBL" id="SIQ17226.1"/>
    </source>
</evidence>
<feature type="domain" description="Ribosome maturation factor RimM PRC barrel" evidence="7">
    <location>
        <begin position="103"/>
        <end position="169"/>
    </location>
</feature>
<keyword evidence="1 5" id="KW-0963">Cytoplasm</keyword>
<dbReference type="InterPro" id="IPR056792">
    <property type="entry name" value="PRC_RimM"/>
</dbReference>
<dbReference type="AlphaFoldDB" id="A0A1N6QLJ7"/>
<dbReference type="SUPFAM" id="SSF50346">
    <property type="entry name" value="PRC-barrel domain"/>
    <property type="match status" value="1"/>
</dbReference>
<dbReference type="Proteomes" id="UP000186953">
    <property type="component" value="Unassembled WGS sequence"/>
</dbReference>
<comment type="similarity">
    <text evidence="5">Belongs to the RimM family.</text>
</comment>
<dbReference type="OrthoDB" id="9810331at2"/>
<dbReference type="HAMAP" id="MF_00014">
    <property type="entry name" value="Ribosome_mat_RimM"/>
    <property type="match status" value="1"/>
</dbReference>
<dbReference type="EMBL" id="FTMA01000001">
    <property type="protein sequence ID" value="SIQ17226.1"/>
    <property type="molecule type" value="Genomic_DNA"/>
</dbReference>
<dbReference type="GO" id="GO:0043022">
    <property type="term" value="F:ribosome binding"/>
    <property type="evidence" value="ECO:0007669"/>
    <property type="project" value="InterPro"/>
</dbReference>
<keyword evidence="9" id="KW-1185">Reference proteome</keyword>
<dbReference type="SUPFAM" id="SSF50447">
    <property type="entry name" value="Translation proteins"/>
    <property type="match status" value="1"/>
</dbReference>
<evidence type="ECO:0000259" key="6">
    <source>
        <dbReference type="Pfam" id="PF01782"/>
    </source>
</evidence>
<dbReference type="Pfam" id="PF24986">
    <property type="entry name" value="PRC_RimM"/>
    <property type="match status" value="1"/>
</dbReference>
<dbReference type="InterPro" id="IPR011961">
    <property type="entry name" value="RimM"/>
</dbReference>
<evidence type="ECO:0000256" key="2">
    <source>
        <dbReference type="ARBA" id="ARBA00022517"/>
    </source>
</evidence>
<dbReference type="InterPro" id="IPR002676">
    <property type="entry name" value="RimM_N"/>
</dbReference>
<keyword evidence="3 5" id="KW-0698">rRNA processing</keyword>
<dbReference type="NCBIfam" id="TIGR02273">
    <property type="entry name" value="16S_RimM"/>
    <property type="match status" value="1"/>
</dbReference>